<keyword evidence="1" id="KW-0732">Signal</keyword>
<dbReference type="EMBL" id="LLZU01000018">
    <property type="protein sequence ID" value="KRV48897.1"/>
    <property type="molecule type" value="Genomic_DNA"/>
</dbReference>
<evidence type="ECO:0000313" key="2">
    <source>
        <dbReference type="EMBL" id="KRV48897.1"/>
    </source>
</evidence>
<dbReference type="Gene3D" id="1.10.4030.10">
    <property type="entry name" value="Porin chaperone SurA, peptide-binding domain"/>
    <property type="match status" value="1"/>
</dbReference>
<evidence type="ECO:0000313" key="3">
    <source>
        <dbReference type="Proteomes" id="UP000050867"/>
    </source>
</evidence>
<protein>
    <recommendedName>
        <fullName evidence="4">Lipoprotein</fullName>
    </recommendedName>
</protein>
<proteinExistence type="predicted"/>
<dbReference type="SUPFAM" id="SSF109998">
    <property type="entry name" value="Triger factor/SurA peptide-binding domain-like"/>
    <property type="match status" value="1"/>
</dbReference>
<dbReference type="AlphaFoldDB" id="A0A0T6LSL7"/>
<evidence type="ECO:0000256" key="1">
    <source>
        <dbReference type="SAM" id="SignalP"/>
    </source>
</evidence>
<gene>
    <name evidence="2" type="ORF">AQ490_23445</name>
</gene>
<accession>A0A0T6LSL7</accession>
<dbReference type="PROSITE" id="PS51257">
    <property type="entry name" value="PROKAR_LIPOPROTEIN"/>
    <property type="match status" value="1"/>
</dbReference>
<dbReference type="eggNOG" id="COG0760">
    <property type="taxonomic scope" value="Bacteria"/>
</dbReference>
<feature type="signal peptide" evidence="1">
    <location>
        <begin position="1"/>
        <end position="23"/>
    </location>
</feature>
<reference evidence="2 3" key="1">
    <citation type="submission" date="2015-10" db="EMBL/GenBank/DDBJ databases">
        <title>Draft genome sequence of pyrrolomycin-producing Streptomyces vitaminophilus.</title>
        <authorList>
            <person name="Graham D.E."/>
            <person name="Mahan K.M."/>
            <person name="Klingeman D.M."/>
            <person name="Hettich R.L."/>
            <person name="Parry R.J."/>
        </authorList>
    </citation>
    <scope>NUCLEOTIDE SEQUENCE [LARGE SCALE GENOMIC DNA]</scope>
    <source>
        <strain evidence="2 3">ATCC 31673</strain>
    </source>
</reference>
<organism evidence="2 3">
    <name type="scientific">Wenjunlia vitaminophila</name>
    <name type="common">Streptomyces vitaminophilus</name>
    <dbReference type="NCBI Taxonomy" id="76728"/>
    <lineage>
        <taxon>Bacteria</taxon>
        <taxon>Bacillati</taxon>
        <taxon>Actinomycetota</taxon>
        <taxon>Actinomycetes</taxon>
        <taxon>Kitasatosporales</taxon>
        <taxon>Streptomycetaceae</taxon>
        <taxon>Wenjunlia</taxon>
    </lineage>
</organism>
<keyword evidence="3" id="KW-1185">Reference proteome</keyword>
<name>A0A0T6LSL7_WENVI</name>
<dbReference type="STRING" id="76728.AQ490_23445"/>
<sequence length="210" mass="22698">MAVRRTAVLAAGVLFAGIPLLTACGTPHQGAAAVVEEDQISVSSLQSQVNDVRAAQAKLPNGDQLREQSGNLSSSTLFNLVLARVTDRALEDAGLTISRRELQDYLKDNEQYIGGRKVLETVMLQQRGVAPDQIDAYLRTDLALNKLAEHIGARRDSPEGQLRLGELLTKTAKSMDISVNPRYGKWNSTDLTIDPTAEPWLPKPTGPGAV</sequence>
<evidence type="ECO:0008006" key="4">
    <source>
        <dbReference type="Google" id="ProtNLM"/>
    </source>
</evidence>
<dbReference type="InterPro" id="IPR027304">
    <property type="entry name" value="Trigger_fact/SurA_dom_sf"/>
</dbReference>
<comment type="caution">
    <text evidence="2">The sequence shown here is derived from an EMBL/GenBank/DDBJ whole genome shotgun (WGS) entry which is preliminary data.</text>
</comment>
<dbReference type="Pfam" id="PF13624">
    <property type="entry name" value="SurA_N_3"/>
    <property type="match status" value="1"/>
</dbReference>
<feature type="chain" id="PRO_5039113006" description="Lipoprotein" evidence="1">
    <location>
        <begin position="24"/>
        <end position="210"/>
    </location>
</feature>
<dbReference type="Proteomes" id="UP000050867">
    <property type="component" value="Unassembled WGS sequence"/>
</dbReference>